<dbReference type="GO" id="GO:0022857">
    <property type="term" value="F:transmembrane transporter activity"/>
    <property type="evidence" value="ECO:0007669"/>
    <property type="project" value="InterPro"/>
</dbReference>
<evidence type="ECO:0000256" key="5">
    <source>
        <dbReference type="ARBA" id="ARBA00022692"/>
    </source>
</evidence>
<evidence type="ECO:0000313" key="10">
    <source>
        <dbReference type="EMBL" id="AKV04305.1"/>
    </source>
</evidence>
<dbReference type="KEGG" id="llu:AKJ09_10968"/>
<evidence type="ECO:0000259" key="9">
    <source>
        <dbReference type="PROSITE" id="PS50850"/>
    </source>
</evidence>
<evidence type="ECO:0000256" key="6">
    <source>
        <dbReference type="ARBA" id="ARBA00022989"/>
    </source>
</evidence>
<dbReference type="InterPro" id="IPR020846">
    <property type="entry name" value="MFS_dom"/>
</dbReference>
<dbReference type="Gene3D" id="1.20.1720.10">
    <property type="entry name" value="Multidrug resistance protein D"/>
    <property type="match status" value="1"/>
</dbReference>
<dbReference type="EMBL" id="CP012333">
    <property type="protein sequence ID" value="AKV04305.1"/>
    <property type="molecule type" value="Genomic_DNA"/>
</dbReference>
<evidence type="ECO:0000256" key="3">
    <source>
        <dbReference type="ARBA" id="ARBA00007520"/>
    </source>
</evidence>
<dbReference type="GO" id="GO:0016020">
    <property type="term" value="C:membrane"/>
    <property type="evidence" value="ECO:0007669"/>
    <property type="project" value="UniProtKB-SubCell"/>
</dbReference>
<reference evidence="10 11" key="1">
    <citation type="submission" date="2015-08" db="EMBL/GenBank/DDBJ databases">
        <authorList>
            <person name="Babu N.S."/>
            <person name="Beckwith C.J."/>
            <person name="Beseler K.G."/>
            <person name="Brison A."/>
            <person name="Carone J.V."/>
            <person name="Caskin T.P."/>
            <person name="Diamond M."/>
            <person name="Durham M.E."/>
            <person name="Foxe J.M."/>
            <person name="Go M."/>
            <person name="Henderson B.A."/>
            <person name="Jones I.B."/>
            <person name="McGettigan J.A."/>
            <person name="Micheletti S.J."/>
            <person name="Nasrallah M.E."/>
            <person name="Ortiz D."/>
            <person name="Piller C.R."/>
            <person name="Privatt S.R."/>
            <person name="Schneider S.L."/>
            <person name="Sharp S."/>
            <person name="Smith T.C."/>
            <person name="Stanton J.D."/>
            <person name="Ullery H.E."/>
            <person name="Wilson R.J."/>
            <person name="Serrano M.G."/>
            <person name="Buck G."/>
            <person name="Lee V."/>
            <person name="Wang Y."/>
            <person name="Carvalho R."/>
            <person name="Voegtly L."/>
            <person name="Shi R."/>
            <person name="Duckworth R."/>
            <person name="Johnson A."/>
            <person name="Loviza R."/>
            <person name="Walstead R."/>
            <person name="Shah Z."/>
            <person name="Kiflezghi M."/>
            <person name="Wade K."/>
            <person name="Ball S.L."/>
            <person name="Bradley K.W."/>
            <person name="Asai D.J."/>
            <person name="Bowman C.A."/>
            <person name="Russell D.A."/>
            <person name="Pope W.H."/>
            <person name="Jacobs-Sera D."/>
            <person name="Hendrix R.W."/>
            <person name="Hatfull G.F."/>
        </authorList>
    </citation>
    <scope>NUCLEOTIDE SEQUENCE [LARGE SCALE GENOMIC DNA]</scope>
    <source>
        <strain evidence="10 11">DSM 27648</strain>
    </source>
</reference>
<gene>
    <name evidence="10" type="ORF">AKJ09_10968</name>
</gene>
<dbReference type="PRINTS" id="PR01035">
    <property type="entry name" value="TCRTETA"/>
</dbReference>
<dbReference type="OrthoDB" id="9812221at2"/>
<feature type="transmembrane region" description="Helical" evidence="8">
    <location>
        <begin position="246"/>
        <end position="264"/>
    </location>
</feature>
<evidence type="ECO:0000256" key="4">
    <source>
        <dbReference type="ARBA" id="ARBA00022448"/>
    </source>
</evidence>
<dbReference type="InterPro" id="IPR005829">
    <property type="entry name" value="Sugar_transporter_CS"/>
</dbReference>
<feature type="transmembrane region" description="Helical" evidence="8">
    <location>
        <begin position="39"/>
        <end position="61"/>
    </location>
</feature>
<evidence type="ECO:0000313" key="11">
    <source>
        <dbReference type="Proteomes" id="UP000064967"/>
    </source>
</evidence>
<dbReference type="PANTHER" id="PTHR23504">
    <property type="entry name" value="MAJOR FACILITATOR SUPERFAMILY DOMAIN-CONTAINING PROTEIN 10"/>
    <property type="match status" value="1"/>
</dbReference>
<name>A0A0K1QFW0_9BACT</name>
<comment type="function">
    <text evidence="1">Resistance to tetracycline by an active tetracycline efflux. This is an energy-dependent process that decreases the accumulation of the antibiotic in whole cells. This protein functions as a metal-tetracycline/H(+) antiporter.</text>
</comment>
<evidence type="ECO:0000256" key="1">
    <source>
        <dbReference type="ARBA" id="ARBA00003279"/>
    </source>
</evidence>
<dbReference type="InterPro" id="IPR001958">
    <property type="entry name" value="Tet-R_TetA/multi-R_MdtG-like"/>
</dbReference>
<keyword evidence="4" id="KW-0813">Transport</keyword>
<keyword evidence="11" id="KW-1185">Reference proteome</keyword>
<dbReference type="PANTHER" id="PTHR23504:SF15">
    <property type="entry name" value="MAJOR FACILITATOR SUPERFAMILY (MFS) PROFILE DOMAIN-CONTAINING PROTEIN"/>
    <property type="match status" value="1"/>
</dbReference>
<feature type="transmembrane region" description="Helical" evidence="8">
    <location>
        <begin position="276"/>
        <end position="294"/>
    </location>
</feature>
<feature type="transmembrane region" description="Helical" evidence="8">
    <location>
        <begin position="131"/>
        <end position="153"/>
    </location>
</feature>
<feature type="transmembrane region" description="Helical" evidence="8">
    <location>
        <begin position="338"/>
        <end position="360"/>
    </location>
</feature>
<dbReference type="AlphaFoldDB" id="A0A0K1QFW0"/>
<dbReference type="PATRIC" id="fig|1391654.3.peg.11115"/>
<dbReference type="PROSITE" id="PS00216">
    <property type="entry name" value="SUGAR_TRANSPORT_1"/>
    <property type="match status" value="1"/>
</dbReference>
<dbReference type="STRING" id="1391654.AKJ09_10968"/>
<sequence>MNKSLIVIFSTIALDAVGIGLIFPILPRLIEHVTREANVAPYIGIMTALYAAMQFVFAPVLGALSDRLGRRPVLLVSLAGAAFNYVVMAFAPQLWMLLLGRAIAGVTSANISVATAYITDISREDERARRFGLFNAMFGIGFIVGPVIGGVLGDYGLRLPFLAAAALNAGNLLLAFFALPESRKPSEGKLDFAELNPLRPLRWVFSMKDLMPVVVVFFLLATTGEAYGTCWALWGSDTFHWNGLWIGLSLGTFGICQVLSQALLPGPAVKLLGERGAILTGIAGSCVALLLLAFAKQGWMVFATMPLVALGGIGTPALQSHATRLVDDARQGQFQGVLASAVSFASIVGPLAFSTSYFVVQKEWPGAIWLSALVVYVVAIPLVLILRFRTPEPNAGVGAPEHATE</sequence>
<organism evidence="10 11">
    <name type="scientific">Labilithrix luteola</name>
    <dbReference type="NCBI Taxonomy" id="1391654"/>
    <lineage>
        <taxon>Bacteria</taxon>
        <taxon>Pseudomonadati</taxon>
        <taxon>Myxococcota</taxon>
        <taxon>Polyangia</taxon>
        <taxon>Polyangiales</taxon>
        <taxon>Labilitrichaceae</taxon>
        <taxon>Labilithrix</taxon>
    </lineage>
</organism>
<feature type="transmembrane region" description="Helical" evidence="8">
    <location>
        <begin position="366"/>
        <end position="386"/>
    </location>
</feature>
<dbReference type="InterPro" id="IPR011701">
    <property type="entry name" value="MFS"/>
</dbReference>
<feature type="transmembrane region" description="Helical" evidence="8">
    <location>
        <begin position="7"/>
        <end position="27"/>
    </location>
</feature>
<keyword evidence="7 8" id="KW-0472">Membrane</keyword>
<keyword evidence="6 8" id="KW-1133">Transmembrane helix</keyword>
<dbReference type="PROSITE" id="PS50850">
    <property type="entry name" value="MFS"/>
    <property type="match status" value="1"/>
</dbReference>
<evidence type="ECO:0000256" key="7">
    <source>
        <dbReference type="ARBA" id="ARBA00023136"/>
    </source>
</evidence>
<dbReference type="Pfam" id="PF07690">
    <property type="entry name" value="MFS_1"/>
    <property type="match status" value="1"/>
</dbReference>
<evidence type="ECO:0000256" key="8">
    <source>
        <dbReference type="SAM" id="Phobius"/>
    </source>
</evidence>
<dbReference type="RefSeq" id="WP_146654938.1">
    <property type="nucleotide sequence ID" value="NZ_CP012333.1"/>
</dbReference>
<accession>A0A0K1QFW0</accession>
<feature type="domain" description="Major facilitator superfamily (MFS) profile" evidence="9">
    <location>
        <begin position="4"/>
        <end position="391"/>
    </location>
</feature>
<keyword evidence="5 8" id="KW-0812">Transmembrane</keyword>
<feature type="transmembrane region" description="Helical" evidence="8">
    <location>
        <begin position="159"/>
        <end position="179"/>
    </location>
</feature>
<feature type="transmembrane region" description="Helical" evidence="8">
    <location>
        <begin position="210"/>
        <end position="234"/>
    </location>
</feature>
<comment type="subcellular location">
    <subcellularLocation>
        <location evidence="2">Membrane</location>
        <topology evidence="2">Multi-pass membrane protein</topology>
    </subcellularLocation>
</comment>
<dbReference type="CDD" id="cd17388">
    <property type="entry name" value="MFS_TetA"/>
    <property type="match status" value="1"/>
</dbReference>
<comment type="similarity">
    <text evidence="3">Belongs to the major facilitator superfamily. TCR/Tet family.</text>
</comment>
<feature type="transmembrane region" description="Helical" evidence="8">
    <location>
        <begin position="73"/>
        <end position="92"/>
    </location>
</feature>
<evidence type="ECO:0000256" key="2">
    <source>
        <dbReference type="ARBA" id="ARBA00004141"/>
    </source>
</evidence>
<dbReference type="Proteomes" id="UP000064967">
    <property type="component" value="Chromosome"/>
</dbReference>
<proteinExistence type="inferred from homology"/>
<dbReference type="Gene3D" id="1.20.1250.20">
    <property type="entry name" value="MFS general substrate transporter like domains"/>
    <property type="match status" value="1"/>
</dbReference>
<feature type="transmembrane region" description="Helical" evidence="8">
    <location>
        <begin position="300"/>
        <end position="318"/>
    </location>
</feature>
<dbReference type="SUPFAM" id="SSF103473">
    <property type="entry name" value="MFS general substrate transporter"/>
    <property type="match status" value="1"/>
</dbReference>
<feature type="transmembrane region" description="Helical" evidence="8">
    <location>
        <begin position="98"/>
        <end position="119"/>
    </location>
</feature>
<dbReference type="InterPro" id="IPR036259">
    <property type="entry name" value="MFS_trans_sf"/>
</dbReference>
<protein>
    <submittedName>
        <fullName evidence="10">Tetracycline efflux protein TetA</fullName>
    </submittedName>
</protein>